<dbReference type="AlphaFoldDB" id="A0AAD5JSH2"/>
<feature type="compositionally biased region" description="Basic and acidic residues" evidence="1">
    <location>
        <begin position="712"/>
        <end position="723"/>
    </location>
</feature>
<feature type="compositionally biased region" description="Basic and acidic residues" evidence="1">
    <location>
        <begin position="467"/>
        <end position="480"/>
    </location>
</feature>
<feature type="compositionally biased region" description="Low complexity" evidence="1">
    <location>
        <begin position="669"/>
        <end position="682"/>
    </location>
</feature>
<reference evidence="3" key="1">
    <citation type="journal article" date="2022" name="IScience">
        <title>Evolution of zygomycete secretomes and the origins of terrestrial fungal ecologies.</title>
        <authorList>
            <person name="Chang Y."/>
            <person name="Wang Y."/>
            <person name="Mondo S."/>
            <person name="Ahrendt S."/>
            <person name="Andreopoulos W."/>
            <person name="Barry K."/>
            <person name="Beard J."/>
            <person name="Benny G.L."/>
            <person name="Blankenship S."/>
            <person name="Bonito G."/>
            <person name="Cuomo C."/>
            <person name="Desiro A."/>
            <person name="Gervers K.A."/>
            <person name="Hundley H."/>
            <person name="Kuo A."/>
            <person name="LaButti K."/>
            <person name="Lang B.F."/>
            <person name="Lipzen A."/>
            <person name="O'Donnell K."/>
            <person name="Pangilinan J."/>
            <person name="Reynolds N."/>
            <person name="Sandor L."/>
            <person name="Smith M.E."/>
            <person name="Tsang A."/>
            <person name="Grigoriev I.V."/>
            <person name="Stajich J.E."/>
            <person name="Spatafora J.W."/>
        </authorList>
    </citation>
    <scope>NUCLEOTIDE SEQUENCE</scope>
    <source>
        <strain evidence="3">RSA 2281</strain>
    </source>
</reference>
<name>A0AAD5JSH2_9FUNG</name>
<keyword evidence="4" id="KW-1185">Reference proteome</keyword>
<feature type="compositionally biased region" description="Low complexity" evidence="1">
    <location>
        <begin position="10"/>
        <end position="21"/>
    </location>
</feature>
<evidence type="ECO:0000256" key="1">
    <source>
        <dbReference type="SAM" id="MobiDB-lite"/>
    </source>
</evidence>
<organism evidence="3 4">
    <name type="scientific">Phascolomyces articulosus</name>
    <dbReference type="NCBI Taxonomy" id="60185"/>
    <lineage>
        <taxon>Eukaryota</taxon>
        <taxon>Fungi</taxon>
        <taxon>Fungi incertae sedis</taxon>
        <taxon>Mucoromycota</taxon>
        <taxon>Mucoromycotina</taxon>
        <taxon>Mucoromycetes</taxon>
        <taxon>Mucorales</taxon>
        <taxon>Lichtheimiaceae</taxon>
        <taxon>Phascolomyces</taxon>
    </lineage>
</organism>
<evidence type="ECO:0000259" key="2">
    <source>
        <dbReference type="PROSITE" id="PS51205"/>
    </source>
</evidence>
<dbReference type="EMBL" id="JAIXMP010000030">
    <property type="protein sequence ID" value="KAI9251501.1"/>
    <property type="molecule type" value="Genomic_DNA"/>
</dbReference>
<feature type="region of interest" description="Disordered" evidence="1">
    <location>
        <begin position="602"/>
        <end position="628"/>
    </location>
</feature>
<gene>
    <name evidence="3" type="ORF">BDA99DRAFT_522029</name>
</gene>
<accession>A0AAD5JSH2</accession>
<feature type="compositionally biased region" description="Gly residues" evidence="1">
    <location>
        <begin position="659"/>
        <end position="668"/>
    </location>
</feature>
<dbReference type="SUPFAM" id="SSF109993">
    <property type="entry name" value="VPS9 domain"/>
    <property type="match status" value="1"/>
</dbReference>
<feature type="compositionally biased region" description="Low complexity" evidence="1">
    <location>
        <begin position="507"/>
        <end position="518"/>
    </location>
</feature>
<dbReference type="GO" id="GO:0005829">
    <property type="term" value="C:cytosol"/>
    <property type="evidence" value="ECO:0007669"/>
    <property type="project" value="TreeGrafter"/>
</dbReference>
<dbReference type="InterPro" id="IPR003123">
    <property type="entry name" value="VPS9"/>
</dbReference>
<comment type="caution">
    <text evidence="3">The sequence shown here is derived from an EMBL/GenBank/DDBJ whole genome shotgun (WGS) entry which is preliminary data.</text>
</comment>
<sequence>MFRYDSFRQSESPDPSTSSSTKTERGGLAAQPSTMPSNNGDNKSINFLQRMASADTLLRSTSSMKRPSFSSLQSSFSSSSTSSLTSSFSIPVPTNSWGMLALSRLRAADDGEFDDIIDLLLTREKAMLLLPVSQPTLPSAIIDREFIQDHVIVYQGNHDQVISLSGIRGLFQNDQFVAVGLLPSEKEVSAIMSGSPAKKSLFDTFSLDPTSINSDCPKYNILASHVQLPLREDKSITVMLIQKPISKAEVTEWTESQKHKGQAVGSLNIKNLSNTVGQNPRVSEFIKTFRKRPPRNLDLASGAVLDLLDGFFDDMDDEKIDDIESYICYELYDCLFSTPGGDESLQDEALESRIAALNLLDLNMEHLGVIVEDESETEDIETVVKEAGLQLQQLNSIPDAKGKLSGLVKTHQIIVDAIEGFAEKYRKTKLDGDLEVVQEMKHAMSTVNEEESHKPSTSKPTSDETTSIEKEPEIEKEKETVGLSEPLNVDTASTTSSIDKKLPAVPSPDVSVSTPTSDHQSLRSASADVLLPLLIFTIVKSNPTNFLSNLRFIQRFRRPSRIAGQESYCLTNIMAAVSFLETTNLVGLGLSADKVLSHVTDFNTPAVPPKPNSLPPSPQQHQQQQRHLDGGGLKLMSDVMDSSYRMFDGIGKLWQRDGGVSGGSGKGGPVPLSNSTSSSSGSMMDQVINRVRATSATESELKDMPSGSIPKEAIKESRSRSRPDAAFHALLQAPSQFIHSVNNPKNNVDGPLQKFLDKKSVDELKIGEVAELLADYKRLAAIIKQANLS</sequence>
<dbReference type="GO" id="GO:0016192">
    <property type="term" value="P:vesicle-mediated transport"/>
    <property type="evidence" value="ECO:0007669"/>
    <property type="project" value="InterPro"/>
</dbReference>
<dbReference type="InterPro" id="IPR037191">
    <property type="entry name" value="VPS9_dom_sf"/>
</dbReference>
<evidence type="ECO:0000313" key="3">
    <source>
        <dbReference type="EMBL" id="KAI9251501.1"/>
    </source>
</evidence>
<proteinExistence type="predicted"/>
<dbReference type="GO" id="GO:0005085">
    <property type="term" value="F:guanyl-nucleotide exchange factor activity"/>
    <property type="evidence" value="ECO:0007669"/>
    <property type="project" value="InterPro"/>
</dbReference>
<feature type="region of interest" description="Disordered" evidence="1">
    <location>
        <begin position="1"/>
        <end position="44"/>
    </location>
</feature>
<dbReference type="PANTHER" id="PTHR23101">
    <property type="entry name" value="RAB GDP/GTP EXCHANGE FACTOR"/>
    <property type="match status" value="1"/>
</dbReference>
<feature type="compositionally biased region" description="Polar residues" evidence="1">
    <location>
        <begin position="31"/>
        <end position="44"/>
    </location>
</feature>
<dbReference type="InterPro" id="IPR045046">
    <property type="entry name" value="Vps9-like"/>
</dbReference>
<dbReference type="Gene3D" id="1.20.1050.80">
    <property type="entry name" value="VPS9 domain"/>
    <property type="match status" value="1"/>
</dbReference>
<feature type="region of interest" description="Disordered" evidence="1">
    <location>
        <begin position="658"/>
        <end position="723"/>
    </location>
</feature>
<dbReference type="GO" id="GO:0030139">
    <property type="term" value="C:endocytic vesicle"/>
    <property type="evidence" value="ECO:0007669"/>
    <property type="project" value="TreeGrafter"/>
</dbReference>
<feature type="compositionally biased region" description="Pro residues" evidence="1">
    <location>
        <begin position="606"/>
        <end position="618"/>
    </location>
</feature>
<protein>
    <recommendedName>
        <fullName evidence="2">VPS9 domain-containing protein</fullName>
    </recommendedName>
</protein>
<dbReference type="GO" id="GO:0031267">
    <property type="term" value="F:small GTPase binding"/>
    <property type="evidence" value="ECO:0007669"/>
    <property type="project" value="TreeGrafter"/>
</dbReference>
<dbReference type="SMART" id="SM00167">
    <property type="entry name" value="VPS9"/>
    <property type="match status" value="1"/>
</dbReference>
<evidence type="ECO:0000313" key="4">
    <source>
        <dbReference type="Proteomes" id="UP001209540"/>
    </source>
</evidence>
<feature type="region of interest" description="Disordered" evidence="1">
    <location>
        <begin position="444"/>
        <end position="519"/>
    </location>
</feature>
<dbReference type="PROSITE" id="PS51205">
    <property type="entry name" value="VPS9"/>
    <property type="match status" value="1"/>
</dbReference>
<dbReference type="Proteomes" id="UP001209540">
    <property type="component" value="Unassembled WGS sequence"/>
</dbReference>
<reference evidence="3" key="2">
    <citation type="submission" date="2023-02" db="EMBL/GenBank/DDBJ databases">
        <authorList>
            <consortium name="DOE Joint Genome Institute"/>
            <person name="Mondo S.J."/>
            <person name="Chang Y."/>
            <person name="Wang Y."/>
            <person name="Ahrendt S."/>
            <person name="Andreopoulos W."/>
            <person name="Barry K."/>
            <person name="Beard J."/>
            <person name="Benny G.L."/>
            <person name="Blankenship S."/>
            <person name="Bonito G."/>
            <person name="Cuomo C."/>
            <person name="Desiro A."/>
            <person name="Gervers K.A."/>
            <person name="Hundley H."/>
            <person name="Kuo A."/>
            <person name="LaButti K."/>
            <person name="Lang B.F."/>
            <person name="Lipzen A."/>
            <person name="O'Donnell K."/>
            <person name="Pangilinan J."/>
            <person name="Reynolds N."/>
            <person name="Sandor L."/>
            <person name="Smith M.W."/>
            <person name="Tsang A."/>
            <person name="Grigoriev I.V."/>
            <person name="Stajich J.E."/>
            <person name="Spatafora J.W."/>
        </authorList>
    </citation>
    <scope>NUCLEOTIDE SEQUENCE</scope>
    <source>
        <strain evidence="3">RSA 2281</strain>
    </source>
</reference>
<dbReference type="Pfam" id="PF02204">
    <property type="entry name" value="VPS9"/>
    <property type="match status" value="1"/>
</dbReference>
<feature type="domain" description="VPS9" evidence="2">
    <location>
        <begin position="344"/>
        <end position="589"/>
    </location>
</feature>
<dbReference type="PANTHER" id="PTHR23101:SF25">
    <property type="entry name" value="GTPASE-ACTIVATING PROTEIN AND VPS9 DOMAIN-CONTAINING PROTEIN 1"/>
    <property type="match status" value="1"/>
</dbReference>